<dbReference type="OrthoDB" id="9777271at2"/>
<dbReference type="CDD" id="cd07374">
    <property type="entry name" value="CYTH-like_Pase"/>
    <property type="match status" value="1"/>
</dbReference>
<accession>A0A1G8N5R9</accession>
<dbReference type="Pfam" id="PF01928">
    <property type="entry name" value="CYTH"/>
    <property type="match status" value="1"/>
</dbReference>
<dbReference type="PROSITE" id="PS51708">
    <property type="entry name" value="CHAD"/>
    <property type="match status" value="1"/>
</dbReference>
<dbReference type="EMBL" id="FNDT01000022">
    <property type="protein sequence ID" value="SDI75532.1"/>
    <property type="molecule type" value="Genomic_DNA"/>
</dbReference>
<dbReference type="STRING" id="335973.SAMN04488693_1228"/>
<organism evidence="4 5">
    <name type="scientific">Arthrobacter subterraneus</name>
    <dbReference type="NCBI Taxonomy" id="335973"/>
    <lineage>
        <taxon>Bacteria</taxon>
        <taxon>Bacillati</taxon>
        <taxon>Actinomycetota</taxon>
        <taxon>Actinomycetes</taxon>
        <taxon>Micrococcales</taxon>
        <taxon>Micrococcaceae</taxon>
        <taxon>Arthrobacter</taxon>
    </lineage>
</organism>
<dbReference type="InterPro" id="IPR038186">
    <property type="entry name" value="CHAD_dom_sf"/>
</dbReference>
<dbReference type="SMART" id="SM01118">
    <property type="entry name" value="CYTH"/>
    <property type="match status" value="1"/>
</dbReference>
<dbReference type="Proteomes" id="UP000199258">
    <property type="component" value="Unassembled WGS sequence"/>
</dbReference>
<dbReference type="SMART" id="SM00880">
    <property type="entry name" value="CHAD"/>
    <property type="match status" value="1"/>
</dbReference>
<dbReference type="Pfam" id="PF05235">
    <property type="entry name" value="CHAD"/>
    <property type="match status" value="1"/>
</dbReference>
<feature type="domain" description="CHAD" evidence="3">
    <location>
        <begin position="230"/>
        <end position="516"/>
    </location>
</feature>
<gene>
    <name evidence="4" type="ORF">SAMN04488693_1228</name>
</gene>
<dbReference type="Gene3D" id="1.40.20.10">
    <property type="entry name" value="CHAD domain"/>
    <property type="match status" value="1"/>
</dbReference>
<dbReference type="PANTHER" id="PTHR39339">
    <property type="entry name" value="SLR1444 PROTEIN"/>
    <property type="match status" value="1"/>
</dbReference>
<evidence type="ECO:0000256" key="1">
    <source>
        <dbReference type="SAM" id="MobiDB-lite"/>
    </source>
</evidence>
<evidence type="ECO:0000313" key="4">
    <source>
        <dbReference type="EMBL" id="SDI75532.1"/>
    </source>
</evidence>
<evidence type="ECO:0000313" key="5">
    <source>
        <dbReference type="Proteomes" id="UP000199258"/>
    </source>
</evidence>
<proteinExistence type="predicted"/>
<dbReference type="PROSITE" id="PS51707">
    <property type="entry name" value="CYTH"/>
    <property type="match status" value="1"/>
</dbReference>
<feature type="region of interest" description="Disordered" evidence="1">
    <location>
        <begin position="206"/>
        <end position="233"/>
    </location>
</feature>
<feature type="compositionally biased region" description="Polar residues" evidence="1">
    <location>
        <begin position="220"/>
        <end position="231"/>
    </location>
</feature>
<name>A0A1G8N5R9_9MICC</name>
<dbReference type="InterPro" id="IPR023577">
    <property type="entry name" value="CYTH_domain"/>
</dbReference>
<evidence type="ECO:0000259" key="3">
    <source>
        <dbReference type="PROSITE" id="PS51708"/>
    </source>
</evidence>
<dbReference type="Gene3D" id="2.40.320.10">
    <property type="entry name" value="Hypothetical Protein Pfu-838710-001"/>
    <property type="match status" value="1"/>
</dbReference>
<dbReference type="InterPro" id="IPR033469">
    <property type="entry name" value="CYTH-like_dom_sf"/>
</dbReference>
<evidence type="ECO:0000259" key="2">
    <source>
        <dbReference type="PROSITE" id="PS51707"/>
    </source>
</evidence>
<dbReference type="AlphaFoldDB" id="A0A1G8N5R9"/>
<reference evidence="4 5" key="1">
    <citation type="submission" date="2016-10" db="EMBL/GenBank/DDBJ databases">
        <authorList>
            <person name="de Groot N.N."/>
        </authorList>
    </citation>
    <scope>NUCLEOTIDE SEQUENCE [LARGE SCALE GENOMIC DNA]</scope>
    <source>
        <strain evidence="4 5">NP_1H</strain>
    </source>
</reference>
<dbReference type="PANTHER" id="PTHR39339:SF1">
    <property type="entry name" value="CHAD DOMAIN-CONTAINING PROTEIN"/>
    <property type="match status" value="1"/>
</dbReference>
<dbReference type="SUPFAM" id="SSF55154">
    <property type="entry name" value="CYTH-like phosphatases"/>
    <property type="match status" value="1"/>
</dbReference>
<feature type="domain" description="CYTH" evidence="2">
    <location>
        <begin position="23"/>
        <end position="220"/>
    </location>
</feature>
<sequence length="521" mass="58524">MPNAPHDTPQAEVYNERMPPTHVVEIERKFEVSDGAALPPLQGLPGVAQVDQPDTQILEAEYFDTRDLRLASEQITLRRRRGGDDAGWHLKLPGAGGDRHEYHHPLEEDDAVPESLLRLVRVHVRNQEVGVVARLRTQRSLHRLRNKRGELLAELADDLVRAESLVPERRSQHWREWELELKNGSRTLLEAGQGLLASIGVKPSRHTSKLGRTLGENLPSRRQGSPATGKSSAGDILRSYLTEQVRVLIEQDPQVRLDTKNAIHKMRVATRRMRSVLATYRKLLNHRNEAMYLRSELKWLAGVLGGARDAEVMHERLKKMIAEEPDELVMGPVARRIDLELDSDYREAHGKVLRALDSDRYFQLIDALTALLDTPSFSKMGKKSARKVIPDLVDRDAARLREAVEQARKNPAGIGDHPALHDARKDGKRLRYAAETASPIAPKKAAKLIEAAHGVQKILGDHQDSLVTRSMLRRLGAKAAADGENGFTFGRLHALEQTAALEAETRFHAEWKQFPAVSLRK</sequence>
<protein>
    <submittedName>
        <fullName evidence="4">CYTH domain-containing protein</fullName>
    </submittedName>
</protein>
<keyword evidence="5" id="KW-1185">Reference proteome</keyword>
<dbReference type="InterPro" id="IPR007899">
    <property type="entry name" value="CHAD_dom"/>
</dbReference>